<evidence type="ECO:0000313" key="1">
    <source>
        <dbReference type="EMBL" id="DAF64001.1"/>
    </source>
</evidence>
<keyword evidence="1" id="KW-0255">Endonuclease</keyword>
<proteinExistence type="predicted"/>
<keyword evidence="1" id="KW-0540">Nuclease</keyword>
<name>A0A8S5TLF4_9CAUD</name>
<dbReference type="GO" id="GO:0004519">
    <property type="term" value="F:endonuclease activity"/>
    <property type="evidence" value="ECO:0007669"/>
    <property type="project" value="UniProtKB-KW"/>
</dbReference>
<accession>A0A8S5TLF4</accession>
<sequence>MENSSLLCSTCNRWYKQGMEHSFYDTSPTEWDRITDRLDILDTQTLIGDYPMAKGLDCYVCEEYMDTPKLWLTLT</sequence>
<reference evidence="1" key="1">
    <citation type="journal article" date="2021" name="Proc. Natl. Acad. Sci. U.S.A.">
        <title>A Catalog of Tens of Thousands of Viruses from Human Metagenomes Reveals Hidden Associations with Chronic Diseases.</title>
        <authorList>
            <person name="Tisza M.J."/>
            <person name="Buck C.B."/>
        </authorList>
    </citation>
    <scope>NUCLEOTIDE SEQUENCE</scope>
    <source>
        <strain evidence="1">CtGkF2</strain>
    </source>
</reference>
<organism evidence="1">
    <name type="scientific">Siphoviridae sp. ctGkF2</name>
    <dbReference type="NCBI Taxonomy" id="2827823"/>
    <lineage>
        <taxon>Viruses</taxon>
        <taxon>Duplodnaviria</taxon>
        <taxon>Heunggongvirae</taxon>
        <taxon>Uroviricota</taxon>
        <taxon>Caudoviricetes</taxon>
    </lineage>
</organism>
<dbReference type="EMBL" id="BK032847">
    <property type="protein sequence ID" value="DAF64001.1"/>
    <property type="molecule type" value="Genomic_DNA"/>
</dbReference>
<protein>
    <submittedName>
        <fullName evidence="1">CRISPR-associated endonuclease</fullName>
    </submittedName>
</protein>
<keyword evidence="1" id="KW-0378">Hydrolase</keyword>